<protein>
    <submittedName>
        <fullName evidence="1">Glycosyltransferase family 8 protein</fullName>
    </submittedName>
</protein>
<dbReference type="InterPro" id="IPR029044">
    <property type="entry name" value="Nucleotide-diphossugar_trans"/>
</dbReference>
<accession>A0A166CJZ2</accession>
<name>A0A166CJZ2_9AGAM</name>
<evidence type="ECO:0000313" key="2">
    <source>
        <dbReference type="Proteomes" id="UP000076532"/>
    </source>
</evidence>
<gene>
    <name evidence="1" type="ORF">FIBSPDRAFT_912995</name>
</gene>
<proteinExistence type="predicted"/>
<sequence length="328" mass="37378">MHVSRPAEFHIICSPDAASIIAAKLALFSRPSYAINVKFYPIPEALIKDRAARAGVASGSRHGAGYAGIVKAFLHEVLYDVKKIIYFDTDMLFLVDPYLLWREFDRYSSRNENFLVAFPTLGEKSTSDVVCSCIMLLNLESMRKKHFMPSTFFPQSLVTLGSPETWASAGIDPQNPQFADQDLYFAIWKRFGREMFENLSVAWDTTHCRFSYGLSLADGNDSMTESEQISHQDSLRGTKMYDEFDQLYPAVLHLRFPTHSSIICSNCQPDALIAWDDPLNSNRPRWGPFVKVAKEYKWVWLNRGDGSVGVRIEHIGERPFWDELTYAS</sequence>
<dbReference type="SUPFAM" id="SSF53448">
    <property type="entry name" value="Nucleotide-diphospho-sugar transferases"/>
    <property type="match status" value="1"/>
</dbReference>
<organism evidence="1 2">
    <name type="scientific">Athelia psychrophila</name>
    <dbReference type="NCBI Taxonomy" id="1759441"/>
    <lineage>
        <taxon>Eukaryota</taxon>
        <taxon>Fungi</taxon>
        <taxon>Dikarya</taxon>
        <taxon>Basidiomycota</taxon>
        <taxon>Agaricomycotina</taxon>
        <taxon>Agaricomycetes</taxon>
        <taxon>Agaricomycetidae</taxon>
        <taxon>Atheliales</taxon>
        <taxon>Atheliaceae</taxon>
        <taxon>Athelia</taxon>
    </lineage>
</organism>
<dbReference type="EMBL" id="KV417628">
    <property type="protein sequence ID" value="KZP13731.1"/>
    <property type="molecule type" value="Genomic_DNA"/>
</dbReference>
<dbReference type="AlphaFoldDB" id="A0A166CJZ2"/>
<dbReference type="OrthoDB" id="411524at2759"/>
<reference evidence="1 2" key="1">
    <citation type="journal article" date="2016" name="Mol. Biol. Evol.">
        <title>Comparative Genomics of Early-Diverging Mushroom-Forming Fungi Provides Insights into the Origins of Lignocellulose Decay Capabilities.</title>
        <authorList>
            <person name="Nagy L.G."/>
            <person name="Riley R."/>
            <person name="Tritt A."/>
            <person name="Adam C."/>
            <person name="Daum C."/>
            <person name="Floudas D."/>
            <person name="Sun H."/>
            <person name="Yadav J.S."/>
            <person name="Pangilinan J."/>
            <person name="Larsson K.H."/>
            <person name="Matsuura K."/>
            <person name="Barry K."/>
            <person name="Labutti K."/>
            <person name="Kuo R."/>
            <person name="Ohm R.A."/>
            <person name="Bhattacharya S.S."/>
            <person name="Shirouzu T."/>
            <person name="Yoshinaga Y."/>
            <person name="Martin F.M."/>
            <person name="Grigoriev I.V."/>
            <person name="Hibbett D.S."/>
        </authorList>
    </citation>
    <scope>NUCLEOTIDE SEQUENCE [LARGE SCALE GENOMIC DNA]</scope>
    <source>
        <strain evidence="1 2">CBS 109695</strain>
    </source>
</reference>
<dbReference type="STRING" id="436010.A0A166CJZ2"/>
<keyword evidence="2" id="KW-1185">Reference proteome</keyword>
<evidence type="ECO:0000313" key="1">
    <source>
        <dbReference type="EMBL" id="KZP13731.1"/>
    </source>
</evidence>
<dbReference type="Gene3D" id="3.90.550.10">
    <property type="entry name" value="Spore Coat Polysaccharide Biosynthesis Protein SpsA, Chain A"/>
    <property type="match status" value="1"/>
</dbReference>
<dbReference type="Proteomes" id="UP000076532">
    <property type="component" value="Unassembled WGS sequence"/>
</dbReference>